<dbReference type="AlphaFoldDB" id="A0A165ACF7"/>
<protein>
    <submittedName>
        <fullName evidence="2">Uncharacterized protein</fullName>
    </submittedName>
</protein>
<dbReference type="EMBL" id="KV419394">
    <property type="protein sequence ID" value="KZS98783.1"/>
    <property type="molecule type" value="Genomic_DNA"/>
</dbReference>
<evidence type="ECO:0000313" key="2">
    <source>
        <dbReference type="EMBL" id="KZS98783.1"/>
    </source>
</evidence>
<feature type="region of interest" description="Disordered" evidence="1">
    <location>
        <begin position="384"/>
        <end position="408"/>
    </location>
</feature>
<sequence length="1021" mass="114964">MDAAFLTPQEELELSSHIHGLLDDYVLTHLTIDFIEYTNSEVSDILSQNLAFVPVDAPGQIAPHANPYDALSRLWKLSSLKPYDQKWIVAEILKRGKSGGKRIKATDYLNAPHRPLTPILTRSSIRATPKLGLNTKKKGRGPPTTLPHVLEQTALHQIKCDPVEEREVVREEVLKLKLSFSASMQTDVLDWVKQAAFSEAPDSRKDIVEKYVLPVSPSTKMPPGRLTPPFFTKEDRPGSSNQSFLHWDLLPVLPPPKPELPVEETERHIENARVIDGLNCLNLENFSDDEYPSTPSLVRGSSLTVSDDFPKLLPSSPGTFLMRHPSQHTLKAAKIEEPLLPRSALLGYRELEDPRAVDLESFHDIIGPLIPPPPSQPPIAHIEAPEESRLSPSMLTENSVDELEDDDLEEPSVGRYLKKYSEPGNVKQQYDNIFRERLEKTDGLMMNVITLPSPPFGQPSELTVTNLKALSLPKKKKGEPDPPNRSPLCVLKKVTGLQTLNLELSWKPFNYKNGKPTHEKLCSVMSFSDATQESNDLISDIIRDVPASHVHDFESEAWLDSELLDLDNWRSQRAPQEELFLLTRKERERQRQPQTEVLLEDIINVDALTDEIDSSDLELIMPPAKRTRHEQMSPHSLLQGLHHMATSPITSTHLSDYTEEVTFAERRKQIPFTNPYNRDVLQGAPIIDVTTPDYLPRTPSPVKEHRKVTPITNAIRNASKSLTALPRPEAAGFSFFPDNTSFFALRGGAGPSIGNALHGGHNFPSSSPITSPSPRIIVVPDVEPDTGRFCVPAALKECGRLQLPQNWRRPTTVHRYISSMSLARKHALRDVLQSDQCWVDLVERTEMRSPDLVVDPDTGIIFHGLANLPMDHKILAAELNRLSWRFQTIVVIFEAFRGYRTRDLSAHVEKEVYPFAEPVTKVVGRLRRNLGIAEGTSNKSPGCSVFFAFARDPKEAALITRFIGDEAERHCPLDRSIWDDRAWLQDESWEGEDELAQMETMNYFAANVILCLDWSGQNDDY</sequence>
<proteinExistence type="predicted"/>
<evidence type="ECO:0000313" key="3">
    <source>
        <dbReference type="Proteomes" id="UP000076722"/>
    </source>
</evidence>
<gene>
    <name evidence="2" type="ORF">SISNIDRAFT_545673</name>
</gene>
<dbReference type="STRING" id="1314777.A0A165ACF7"/>
<accession>A0A165ACF7</accession>
<keyword evidence="3" id="KW-1185">Reference proteome</keyword>
<name>A0A165ACF7_9AGAM</name>
<organism evidence="2 3">
    <name type="scientific">Sistotremastrum niveocremeum HHB9708</name>
    <dbReference type="NCBI Taxonomy" id="1314777"/>
    <lineage>
        <taxon>Eukaryota</taxon>
        <taxon>Fungi</taxon>
        <taxon>Dikarya</taxon>
        <taxon>Basidiomycota</taxon>
        <taxon>Agaricomycotina</taxon>
        <taxon>Agaricomycetes</taxon>
        <taxon>Sistotremastrales</taxon>
        <taxon>Sistotremastraceae</taxon>
        <taxon>Sertulicium</taxon>
        <taxon>Sertulicium niveocremeum</taxon>
    </lineage>
</organism>
<evidence type="ECO:0000256" key="1">
    <source>
        <dbReference type="SAM" id="MobiDB-lite"/>
    </source>
</evidence>
<dbReference type="Proteomes" id="UP000076722">
    <property type="component" value="Unassembled WGS sequence"/>
</dbReference>
<dbReference type="OrthoDB" id="2422840at2759"/>
<reference evidence="2 3" key="1">
    <citation type="journal article" date="2016" name="Mol. Biol. Evol.">
        <title>Comparative Genomics of Early-Diverging Mushroom-Forming Fungi Provides Insights into the Origins of Lignocellulose Decay Capabilities.</title>
        <authorList>
            <person name="Nagy L.G."/>
            <person name="Riley R."/>
            <person name="Tritt A."/>
            <person name="Adam C."/>
            <person name="Daum C."/>
            <person name="Floudas D."/>
            <person name="Sun H."/>
            <person name="Yadav J.S."/>
            <person name="Pangilinan J."/>
            <person name="Larsson K.H."/>
            <person name="Matsuura K."/>
            <person name="Barry K."/>
            <person name="Labutti K."/>
            <person name="Kuo R."/>
            <person name="Ohm R.A."/>
            <person name="Bhattacharya S.S."/>
            <person name="Shirouzu T."/>
            <person name="Yoshinaga Y."/>
            <person name="Martin F.M."/>
            <person name="Grigoriev I.V."/>
            <person name="Hibbett D.S."/>
        </authorList>
    </citation>
    <scope>NUCLEOTIDE SEQUENCE [LARGE SCALE GENOMIC DNA]</scope>
    <source>
        <strain evidence="2 3">HHB9708</strain>
    </source>
</reference>
<feature type="compositionally biased region" description="Acidic residues" evidence="1">
    <location>
        <begin position="399"/>
        <end position="408"/>
    </location>
</feature>